<gene>
    <name evidence="1" type="ORF">DCAR_0313516</name>
</gene>
<name>A0AAF0WTD7_DAUCS</name>
<protein>
    <submittedName>
        <fullName evidence="1">Uncharacterized protein</fullName>
    </submittedName>
</protein>
<reference evidence="1" key="1">
    <citation type="journal article" date="2016" name="Nat. Genet.">
        <title>A high-quality carrot genome assembly provides new insights into carotenoid accumulation and asterid genome evolution.</title>
        <authorList>
            <person name="Iorizzo M."/>
            <person name="Ellison S."/>
            <person name="Senalik D."/>
            <person name="Zeng P."/>
            <person name="Satapoomin P."/>
            <person name="Huang J."/>
            <person name="Bowman M."/>
            <person name="Iovene M."/>
            <person name="Sanseverino W."/>
            <person name="Cavagnaro P."/>
            <person name="Yildiz M."/>
            <person name="Macko-Podgorni A."/>
            <person name="Moranska E."/>
            <person name="Grzebelus E."/>
            <person name="Grzebelus D."/>
            <person name="Ashrafi H."/>
            <person name="Zheng Z."/>
            <person name="Cheng S."/>
            <person name="Spooner D."/>
            <person name="Van Deynze A."/>
            <person name="Simon P."/>
        </authorList>
    </citation>
    <scope>NUCLEOTIDE SEQUENCE</scope>
    <source>
        <tissue evidence="1">Leaf</tissue>
    </source>
</reference>
<evidence type="ECO:0000313" key="1">
    <source>
        <dbReference type="EMBL" id="WOG94223.1"/>
    </source>
</evidence>
<dbReference type="AlphaFoldDB" id="A0AAF0WTD7"/>
<dbReference type="EMBL" id="CP093345">
    <property type="protein sequence ID" value="WOG94223.1"/>
    <property type="molecule type" value="Genomic_DNA"/>
</dbReference>
<reference evidence="1" key="2">
    <citation type="submission" date="2022-03" db="EMBL/GenBank/DDBJ databases">
        <title>Draft title - Genomic analysis of global carrot germplasm unveils the trajectory of domestication and the origin of high carotenoid orange carrot.</title>
        <authorList>
            <person name="Iorizzo M."/>
            <person name="Ellison S."/>
            <person name="Senalik D."/>
            <person name="Macko-Podgorni A."/>
            <person name="Grzebelus D."/>
            <person name="Bostan H."/>
            <person name="Rolling W."/>
            <person name="Curaba J."/>
            <person name="Simon P."/>
        </authorList>
    </citation>
    <scope>NUCLEOTIDE SEQUENCE</scope>
    <source>
        <tissue evidence="1">Leaf</tissue>
    </source>
</reference>
<keyword evidence="2" id="KW-1185">Reference proteome</keyword>
<accession>A0AAF0WTD7</accession>
<dbReference type="Proteomes" id="UP000077755">
    <property type="component" value="Chromosome 3"/>
</dbReference>
<evidence type="ECO:0000313" key="2">
    <source>
        <dbReference type="Proteomes" id="UP000077755"/>
    </source>
</evidence>
<proteinExistence type="predicted"/>
<sequence>MDNKSKINAINKSFTLRKWNQRRSTCRSSKTGKMSQFYHKKRADYPQTTSCILPQKRVDYPQTTSCILPQKRADYPQTTSCILPQKRADYPQTTSCNFIIKMS</sequence>
<organism evidence="1 2">
    <name type="scientific">Daucus carota subsp. sativus</name>
    <name type="common">Carrot</name>
    <dbReference type="NCBI Taxonomy" id="79200"/>
    <lineage>
        <taxon>Eukaryota</taxon>
        <taxon>Viridiplantae</taxon>
        <taxon>Streptophyta</taxon>
        <taxon>Embryophyta</taxon>
        <taxon>Tracheophyta</taxon>
        <taxon>Spermatophyta</taxon>
        <taxon>Magnoliopsida</taxon>
        <taxon>eudicotyledons</taxon>
        <taxon>Gunneridae</taxon>
        <taxon>Pentapetalae</taxon>
        <taxon>asterids</taxon>
        <taxon>campanulids</taxon>
        <taxon>Apiales</taxon>
        <taxon>Apiaceae</taxon>
        <taxon>Apioideae</taxon>
        <taxon>Scandiceae</taxon>
        <taxon>Daucinae</taxon>
        <taxon>Daucus</taxon>
        <taxon>Daucus sect. Daucus</taxon>
    </lineage>
</organism>